<dbReference type="GO" id="GO:0005789">
    <property type="term" value="C:endoplasmic reticulum membrane"/>
    <property type="evidence" value="ECO:0007669"/>
    <property type="project" value="UniProtKB-SubCell"/>
</dbReference>
<keyword evidence="13" id="KW-0594">Phospholipid biosynthesis</keyword>
<dbReference type="GeneID" id="94847739"/>
<dbReference type="EMBL" id="MLAK01001389">
    <property type="protein sequence ID" value="OHS93572.1"/>
    <property type="molecule type" value="Genomic_DNA"/>
</dbReference>
<dbReference type="RefSeq" id="XP_068346709.1">
    <property type="nucleotide sequence ID" value="XM_068513035.1"/>
</dbReference>
<evidence type="ECO:0000256" key="8">
    <source>
        <dbReference type="ARBA" id="ARBA00022692"/>
    </source>
</evidence>
<organism evidence="17 18">
    <name type="scientific">Tritrichomonas foetus</name>
    <dbReference type="NCBI Taxonomy" id="1144522"/>
    <lineage>
        <taxon>Eukaryota</taxon>
        <taxon>Metamonada</taxon>
        <taxon>Parabasalia</taxon>
        <taxon>Tritrichomonadida</taxon>
        <taxon>Tritrichomonadidae</taxon>
        <taxon>Tritrichomonas</taxon>
    </lineage>
</organism>
<dbReference type="GO" id="GO:0006656">
    <property type="term" value="P:phosphatidylcholine biosynthetic process"/>
    <property type="evidence" value="ECO:0007669"/>
    <property type="project" value="UniProtKB-UniPathway"/>
</dbReference>
<evidence type="ECO:0000256" key="3">
    <source>
        <dbReference type="ARBA" id="ARBA00005189"/>
    </source>
</evidence>
<evidence type="ECO:0000313" key="18">
    <source>
        <dbReference type="Proteomes" id="UP000179807"/>
    </source>
</evidence>
<keyword evidence="11" id="KW-0443">Lipid metabolism</keyword>
<evidence type="ECO:0000256" key="1">
    <source>
        <dbReference type="ARBA" id="ARBA00004477"/>
    </source>
</evidence>
<evidence type="ECO:0000256" key="12">
    <source>
        <dbReference type="ARBA" id="ARBA00023136"/>
    </source>
</evidence>
<protein>
    <recommendedName>
        <fullName evidence="15">phosphatidyl-N-methylethanolamine N-methyltransferase</fullName>
        <ecNumber evidence="15">2.1.1.71</ecNumber>
    </recommendedName>
</protein>
<evidence type="ECO:0000256" key="10">
    <source>
        <dbReference type="ARBA" id="ARBA00022989"/>
    </source>
</evidence>
<dbReference type="AlphaFoldDB" id="A0A1J4J8L3"/>
<evidence type="ECO:0000256" key="11">
    <source>
        <dbReference type="ARBA" id="ARBA00023098"/>
    </source>
</evidence>
<comment type="pathway">
    <text evidence="2">Phospholipid metabolism; phosphatidylcholine biosynthesis.</text>
</comment>
<keyword evidence="9" id="KW-0256">Endoplasmic reticulum</keyword>
<evidence type="ECO:0000256" key="2">
    <source>
        <dbReference type="ARBA" id="ARBA00004969"/>
    </source>
</evidence>
<accession>A0A1J4J8L3</accession>
<evidence type="ECO:0000256" key="7">
    <source>
        <dbReference type="ARBA" id="ARBA00022691"/>
    </source>
</evidence>
<dbReference type="Proteomes" id="UP000179807">
    <property type="component" value="Unassembled WGS sequence"/>
</dbReference>
<evidence type="ECO:0000256" key="15">
    <source>
        <dbReference type="ARBA" id="ARBA00034137"/>
    </source>
</evidence>
<dbReference type="Pfam" id="PF04191">
    <property type="entry name" value="PEMT"/>
    <property type="match status" value="1"/>
</dbReference>
<keyword evidence="12 16" id="KW-0472">Membrane</keyword>
<sequence>MLSLLIIPGIIASTVLSGWAYFDPESFTQKFTQEQYIRVFLVLNAFILFLYIVLCIKSKMITSALWLSLGLLIPGIALVAYSTYLLGQQGTFYGIELGTIEKRHIDEFPFTLGHPQLKGLILVILGLWCGFKPEFELTFVTATYVVAIMVHILFETY</sequence>
<dbReference type="InterPro" id="IPR024960">
    <property type="entry name" value="PEMT/MFAP"/>
</dbReference>
<dbReference type="GO" id="GO:0032259">
    <property type="term" value="P:methylation"/>
    <property type="evidence" value="ECO:0007669"/>
    <property type="project" value="UniProtKB-KW"/>
</dbReference>
<comment type="pathway">
    <text evidence="3">Lipid metabolism.</text>
</comment>
<dbReference type="UniPathway" id="UPA00753"/>
<keyword evidence="7" id="KW-0949">S-adenosyl-L-methionine</keyword>
<keyword evidence="5" id="KW-0489">Methyltransferase</keyword>
<evidence type="ECO:0000256" key="4">
    <source>
        <dbReference type="ARBA" id="ARBA00022516"/>
    </source>
</evidence>
<keyword evidence="14" id="KW-1208">Phospholipid metabolism</keyword>
<reference evidence="17" key="1">
    <citation type="submission" date="2016-10" db="EMBL/GenBank/DDBJ databases">
        <authorList>
            <person name="Benchimol M."/>
            <person name="Almeida L.G."/>
            <person name="Vasconcelos A.T."/>
            <person name="Perreira-Neves A."/>
            <person name="Rosa I.A."/>
            <person name="Tasca T."/>
            <person name="Bogo M.R."/>
            <person name="de Souza W."/>
        </authorList>
    </citation>
    <scope>NUCLEOTIDE SEQUENCE [LARGE SCALE GENOMIC DNA]</scope>
    <source>
        <strain evidence="17">K</strain>
    </source>
</reference>
<dbReference type="InterPro" id="IPR007318">
    <property type="entry name" value="Phopholipid_MeTrfase"/>
</dbReference>
<keyword evidence="6" id="KW-0808">Transferase</keyword>
<keyword evidence="18" id="KW-1185">Reference proteome</keyword>
<dbReference type="EC" id="2.1.1.71" evidence="15"/>
<feature type="transmembrane region" description="Helical" evidence="16">
    <location>
        <begin position="63"/>
        <end position="84"/>
    </location>
</feature>
<keyword evidence="8 16" id="KW-0812">Transmembrane</keyword>
<evidence type="ECO:0000256" key="6">
    <source>
        <dbReference type="ARBA" id="ARBA00022679"/>
    </source>
</evidence>
<proteinExistence type="predicted"/>
<feature type="transmembrane region" description="Helical" evidence="16">
    <location>
        <begin position="137"/>
        <end position="154"/>
    </location>
</feature>
<gene>
    <name evidence="17" type="ORF">TRFO_40157</name>
</gene>
<dbReference type="VEuPathDB" id="TrichDB:TRFO_40157"/>
<evidence type="ECO:0000256" key="5">
    <source>
        <dbReference type="ARBA" id="ARBA00022603"/>
    </source>
</evidence>
<dbReference type="GO" id="GO:0000773">
    <property type="term" value="F:phosphatidyl-N-methylethanolamine N-methyltransferase activity"/>
    <property type="evidence" value="ECO:0007669"/>
    <property type="project" value="UniProtKB-EC"/>
</dbReference>
<name>A0A1J4J8L3_9EUKA</name>
<comment type="subcellular location">
    <subcellularLocation>
        <location evidence="1">Endoplasmic reticulum membrane</location>
        <topology evidence="1">Multi-pass membrane protein</topology>
    </subcellularLocation>
</comment>
<evidence type="ECO:0000256" key="16">
    <source>
        <dbReference type="SAM" id="Phobius"/>
    </source>
</evidence>
<keyword evidence="10 16" id="KW-1133">Transmembrane helix</keyword>
<feature type="transmembrane region" description="Helical" evidence="16">
    <location>
        <begin position="36"/>
        <end position="56"/>
    </location>
</feature>
<comment type="caution">
    <text evidence="17">The sequence shown here is derived from an EMBL/GenBank/DDBJ whole genome shotgun (WGS) entry which is preliminary data.</text>
</comment>
<evidence type="ECO:0000313" key="17">
    <source>
        <dbReference type="EMBL" id="OHS93572.1"/>
    </source>
</evidence>
<evidence type="ECO:0000256" key="14">
    <source>
        <dbReference type="ARBA" id="ARBA00023264"/>
    </source>
</evidence>
<dbReference type="PANTHER" id="PTHR15458">
    <property type="entry name" value="PHOSPHATIDYLETHANOLAMINE N-METHYLTRANSFERASE"/>
    <property type="match status" value="1"/>
</dbReference>
<evidence type="ECO:0000256" key="9">
    <source>
        <dbReference type="ARBA" id="ARBA00022824"/>
    </source>
</evidence>
<evidence type="ECO:0000256" key="13">
    <source>
        <dbReference type="ARBA" id="ARBA00023209"/>
    </source>
</evidence>
<dbReference type="PANTHER" id="PTHR15458:SF5">
    <property type="entry name" value="PHOSPHATIDYLETHANOLAMINE N-METHYLTRANSFERASE"/>
    <property type="match status" value="1"/>
</dbReference>
<keyword evidence="4" id="KW-0444">Lipid biosynthesis</keyword>